<name>A0A4S4AP64_9RHOO</name>
<protein>
    <submittedName>
        <fullName evidence="1">Uncharacterized protein</fullName>
    </submittedName>
</protein>
<organism evidence="1 2">
    <name type="scientific">Pseudothauera nasutitermitis</name>
    <dbReference type="NCBI Taxonomy" id="2565930"/>
    <lineage>
        <taxon>Bacteria</taxon>
        <taxon>Pseudomonadati</taxon>
        <taxon>Pseudomonadota</taxon>
        <taxon>Betaproteobacteria</taxon>
        <taxon>Rhodocyclales</taxon>
        <taxon>Zoogloeaceae</taxon>
        <taxon>Pseudothauera</taxon>
    </lineage>
</organism>
<comment type="caution">
    <text evidence="1">The sequence shown here is derived from an EMBL/GenBank/DDBJ whole genome shotgun (WGS) entry which is preliminary data.</text>
</comment>
<accession>A0A4S4AP64</accession>
<gene>
    <name evidence="1" type="ORF">E6C76_20340</name>
</gene>
<sequence>MTTEQTPTTDELAAFSLRAFKGIDAGLGQADPTAEIARKLEAQYPGHLILVQAGTFLHGYDRTAYALSTLKRYQLKLVGTGTDLHLRVGFPTGNFKRRLWPIVSQFGIPYVVALGTAATGRTIYASSQPTGNADVLAAVSGQILQEVIAELQQRGELNKAAAKQMLANPENTGFMLKARAQDLDTLLLQDVLKMPRDLRTVFGEPLRTCMGRIVHAAMAYGLEENKATLLRTVSADIDLLKHYLSQTQRLNQLKINIEHRAGLAVELGRLVGGLLRAARSAP</sequence>
<dbReference type="Proteomes" id="UP000308430">
    <property type="component" value="Unassembled WGS sequence"/>
</dbReference>
<dbReference type="EMBL" id="SSOC01000009">
    <property type="protein sequence ID" value="THF61433.1"/>
    <property type="molecule type" value="Genomic_DNA"/>
</dbReference>
<proteinExistence type="predicted"/>
<dbReference type="AlphaFoldDB" id="A0A4S4AP64"/>
<evidence type="ECO:0000313" key="1">
    <source>
        <dbReference type="EMBL" id="THF61433.1"/>
    </source>
</evidence>
<reference evidence="1 2" key="1">
    <citation type="submission" date="2019-04" db="EMBL/GenBank/DDBJ databases">
        <title>Azoarcus nasutitermitis sp. nov. isolated from termite nest.</title>
        <authorList>
            <person name="Lin S.-Y."/>
            <person name="Hameed A."/>
            <person name="Hsu Y.-H."/>
            <person name="Young C.-C."/>
        </authorList>
    </citation>
    <scope>NUCLEOTIDE SEQUENCE [LARGE SCALE GENOMIC DNA]</scope>
    <source>
        <strain evidence="1 2">CC-YHH838</strain>
    </source>
</reference>
<dbReference type="InterPro" id="IPR036583">
    <property type="entry name" value="23S_rRNA_IVS_sf"/>
</dbReference>
<dbReference type="OrthoDB" id="9150432at2"/>
<keyword evidence="2" id="KW-1185">Reference proteome</keyword>
<dbReference type="RefSeq" id="WP_136350094.1">
    <property type="nucleotide sequence ID" value="NZ_SSOC01000009.1"/>
</dbReference>
<dbReference type="Gene3D" id="1.20.1440.60">
    <property type="entry name" value="23S rRNA-intervening sequence"/>
    <property type="match status" value="1"/>
</dbReference>
<evidence type="ECO:0000313" key="2">
    <source>
        <dbReference type="Proteomes" id="UP000308430"/>
    </source>
</evidence>